<proteinExistence type="predicted"/>
<evidence type="ECO:0000313" key="1">
    <source>
        <dbReference type="EMBL" id="SVA88254.1"/>
    </source>
</evidence>
<feature type="non-terminal residue" evidence="1">
    <location>
        <position position="39"/>
    </location>
</feature>
<reference evidence="1" key="1">
    <citation type="submission" date="2018-05" db="EMBL/GenBank/DDBJ databases">
        <authorList>
            <person name="Lanie J.A."/>
            <person name="Ng W.-L."/>
            <person name="Kazmierczak K.M."/>
            <person name="Andrzejewski T.M."/>
            <person name="Davidsen T.M."/>
            <person name="Wayne K.J."/>
            <person name="Tettelin H."/>
            <person name="Glass J.I."/>
            <person name="Rusch D."/>
            <person name="Podicherti R."/>
            <person name="Tsui H.-C.T."/>
            <person name="Winkler M.E."/>
        </authorList>
    </citation>
    <scope>NUCLEOTIDE SEQUENCE</scope>
</reference>
<protein>
    <submittedName>
        <fullName evidence="1">Uncharacterized protein</fullName>
    </submittedName>
</protein>
<organism evidence="1">
    <name type="scientific">marine metagenome</name>
    <dbReference type="NCBI Taxonomy" id="408172"/>
    <lineage>
        <taxon>unclassified sequences</taxon>
        <taxon>metagenomes</taxon>
        <taxon>ecological metagenomes</taxon>
    </lineage>
</organism>
<gene>
    <name evidence="1" type="ORF">METZ01_LOCUS141108</name>
</gene>
<accession>A0A381ZGK3</accession>
<dbReference type="EMBL" id="UINC01021204">
    <property type="protein sequence ID" value="SVA88254.1"/>
    <property type="molecule type" value="Genomic_DNA"/>
</dbReference>
<dbReference type="AlphaFoldDB" id="A0A381ZGK3"/>
<sequence length="39" mass="4315">MVRALTEDEGNVVLWLSSHQGVRVGLYEVTETQVTKGLV</sequence>
<name>A0A381ZGK3_9ZZZZ</name>